<dbReference type="GO" id="GO:0009306">
    <property type="term" value="P:protein secretion"/>
    <property type="evidence" value="ECO:0007669"/>
    <property type="project" value="UniProtKB-UniRule"/>
</dbReference>
<evidence type="ECO:0000256" key="7">
    <source>
        <dbReference type="ARBA" id="ARBA00023010"/>
    </source>
</evidence>
<sequence length="76" mass="8393">MFTLRNIQLLQVVIAILLMVAVLLQNRGSGLSNIFGGTGNVYRTKRGIEKKLFIATIVLVILFFLISLAGIIIYQA</sequence>
<comment type="function">
    <text evidence="9">Involved in protein export. Participates in an early event of protein translocation.</text>
</comment>
<comment type="subcellular location">
    <subcellularLocation>
        <location evidence="9">Cell membrane</location>
        <topology evidence="9">Multi-pass membrane protein</topology>
    </subcellularLocation>
    <subcellularLocation>
        <location evidence="1">Membrane</location>
        <topology evidence="1">Multi-pass membrane protein</topology>
    </subcellularLocation>
</comment>
<dbReference type="InterPro" id="IPR004692">
    <property type="entry name" value="SecG"/>
</dbReference>
<dbReference type="Pfam" id="PF03840">
    <property type="entry name" value="SecG"/>
    <property type="match status" value="1"/>
</dbReference>
<keyword evidence="5 9" id="KW-0653">Protein transport</keyword>
<keyword evidence="8 9" id="KW-0472">Membrane</keyword>
<feature type="transmembrane region" description="Helical" evidence="9">
    <location>
        <begin position="6"/>
        <end position="24"/>
    </location>
</feature>
<proteinExistence type="inferred from homology"/>
<feature type="transmembrane region" description="Helical" evidence="9">
    <location>
        <begin position="52"/>
        <end position="74"/>
    </location>
</feature>
<evidence type="ECO:0000256" key="9">
    <source>
        <dbReference type="RuleBase" id="RU365087"/>
    </source>
</evidence>
<dbReference type="AlphaFoldDB" id="A0A2M8AFR6"/>
<name>A0A2M8AFR6_9BACT</name>
<protein>
    <recommendedName>
        <fullName evidence="9">Protein-export membrane protein SecG</fullName>
    </recommendedName>
</protein>
<accession>A0A2M8AFR6</accession>
<keyword evidence="9" id="KW-1003">Cell membrane</keyword>
<keyword evidence="3 9" id="KW-0813">Transport</keyword>
<evidence type="ECO:0000313" key="11">
    <source>
        <dbReference type="Proteomes" id="UP000230611"/>
    </source>
</evidence>
<keyword evidence="4 9" id="KW-0812">Transmembrane</keyword>
<evidence type="ECO:0000256" key="4">
    <source>
        <dbReference type="ARBA" id="ARBA00022692"/>
    </source>
</evidence>
<dbReference type="EMBL" id="PFUO01000103">
    <property type="protein sequence ID" value="PJB16412.1"/>
    <property type="molecule type" value="Genomic_DNA"/>
</dbReference>
<reference evidence="11" key="1">
    <citation type="submission" date="2017-09" db="EMBL/GenBank/DDBJ databases">
        <title>Depth-based differentiation of microbial function through sediment-hosted aquifers and enrichment of novel symbionts in the deep terrestrial subsurface.</title>
        <authorList>
            <person name="Probst A.J."/>
            <person name="Ladd B."/>
            <person name="Jarett J.K."/>
            <person name="Geller-Mcgrath D.E."/>
            <person name="Sieber C.M.K."/>
            <person name="Emerson J.B."/>
            <person name="Anantharaman K."/>
            <person name="Thomas B.C."/>
            <person name="Malmstrom R."/>
            <person name="Stieglmeier M."/>
            <person name="Klingl A."/>
            <person name="Woyke T."/>
            <person name="Ryan C.M."/>
            <person name="Banfield J.F."/>
        </authorList>
    </citation>
    <scope>NUCLEOTIDE SEQUENCE [LARGE SCALE GENOMIC DNA]</scope>
</reference>
<keyword evidence="7 9" id="KW-0811">Translocation</keyword>
<evidence type="ECO:0000256" key="1">
    <source>
        <dbReference type="ARBA" id="ARBA00004141"/>
    </source>
</evidence>
<gene>
    <name evidence="10" type="primary">secG</name>
    <name evidence="10" type="ORF">CO116_02225</name>
</gene>
<evidence type="ECO:0000256" key="3">
    <source>
        <dbReference type="ARBA" id="ARBA00022448"/>
    </source>
</evidence>
<organism evidence="10 11">
    <name type="scientific">Candidatus Falkowbacteria bacterium CG_4_9_14_3_um_filter_38_19</name>
    <dbReference type="NCBI Taxonomy" id="1974559"/>
    <lineage>
        <taxon>Bacteria</taxon>
        <taxon>Candidatus Falkowiibacteriota</taxon>
    </lineage>
</organism>
<evidence type="ECO:0000256" key="8">
    <source>
        <dbReference type="ARBA" id="ARBA00023136"/>
    </source>
</evidence>
<evidence type="ECO:0000313" key="10">
    <source>
        <dbReference type="EMBL" id="PJB16412.1"/>
    </source>
</evidence>
<evidence type="ECO:0000256" key="5">
    <source>
        <dbReference type="ARBA" id="ARBA00022927"/>
    </source>
</evidence>
<dbReference type="NCBIfam" id="TIGR00810">
    <property type="entry name" value="secG"/>
    <property type="match status" value="1"/>
</dbReference>
<evidence type="ECO:0000256" key="6">
    <source>
        <dbReference type="ARBA" id="ARBA00022989"/>
    </source>
</evidence>
<comment type="caution">
    <text evidence="10">The sequence shown here is derived from an EMBL/GenBank/DDBJ whole genome shotgun (WGS) entry which is preliminary data.</text>
</comment>
<dbReference type="Proteomes" id="UP000230611">
    <property type="component" value="Unassembled WGS sequence"/>
</dbReference>
<comment type="similarity">
    <text evidence="2 9">Belongs to the SecG family.</text>
</comment>
<keyword evidence="6 9" id="KW-1133">Transmembrane helix</keyword>
<dbReference type="GO" id="GO:0005886">
    <property type="term" value="C:plasma membrane"/>
    <property type="evidence" value="ECO:0007669"/>
    <property type="project" value="UniProtKB-SubCell"/>
</dbReference>
<dbReference type="GO" id="GO:0015450">
    <property type="term" value="F:protein-transporting ATPase activity"/>
    <property type="evidence" value="ECO:0007669"/>
    <property type="project" value="UniProtKB-UniRule"/>
</dbReference>
<evidence type="ECO:0000256" key="2">
    <source>
        <dbReference type="ARBA" id="ARBA00008445"/>
    </source>
</evidence>